<keyword evidence="1" id="KW-0472">Membrane</keyword>
<keyword evidence="1" id="KW-1133">Transmembrane helix</keyword>
<protein>
    <submittedName>
        <fullName evidence="2">Uncharacterized protein</fullName>
    </submittedName>
</protein>
<dbReference type="EMBL" id="VWSJ01000001">
    <property type="protein sequence ID" value="MSN95698.1"/>
    <property type="molecule type" value="Genomic_DNA"/>
</dbReference>
<reference evidence="2 3" key="1">
    <citation type="submission" date="2019-09" db="EMBL/GenBank/DDBJ databases">
        <authorList>
            <person name="Silva M."/>
            <person name="Pereira G."/>
            <person name="Lopes-Da-Costa L."/>
            <person name="Silva E."/>
        </authorList>
    </citation>
    <scope>NUCLEOTIDE SEQUENCE [LARGE SCALE GENOMIC DNA]</scope>
    <source>
        <strain evidence="2 3">FMV-PI01</strain>
    </source>
</reference>
<keyword evidence="1" id="KW-0812">Transmembrane</keyword>
<dbReference type="RefSeq" id="WP_154569969.1">
    <property type="nucleotide sequence ID" value="NZ_VWSJ01000001.1"/>
</dbReference>
<evidence type="ECO:0000313" key="3">
    <source>
        <dbReference type="Proteomes" id="UP000476338"/>
    </source>
</evidence>
<accession>A0A6L5WFA7</accession>
<sequence>MSDIKNPLKALEEIGVVEISKKTYIDSDYIDLIIKKDFEALYGKNVKAFIKIIEREYGLDLSFWLDEYNAHAIVDIGSNHKNFFPNSIKEELKITNKSKVPLIFFWLIFLGVIIWVLIKFELYKMINILNDENKTVQIYSTNSTAIEQAEIKLENVGIKIAPIVENNDSKEITEKDFQDIEENQTKNLNALEKTALLENSNNKKEEVVENSSDDEKSAFIKANDKIWIGVIDLKTGKKYSKNTSDKFELDLSKDQLILTGHGYFEIQQNGETKNFKDKNPHRFHIKDGKILDISYDDFLKLNKGKAW</sequence>
<name>A0A6L5WFA7_9BACT</name>
<organism evidence="2 3">
    <name type="scientific">Campylobacter portucalensis</name>
    <dbReference type="NCBI Taxonomy" id="2608384"/>
    <lineage>
        <taxon>Bacteria</taxon>
        <taxon>Pseudomonadati</taxon>
        <taxon>Campylobacterota</taxon>
        <taxon>Epsilonproteobacteria</taxon>
        <taxon>Campylobacterales</taxon>
        <taxon>Campylobacteraceae</taxon>
        <taxon>Campylobacter</taxon>
    </lineage>
</organism>
<dbReference type="Proteomes" id="UP000476338">
    <property type="component" value="Unassembled WGS sequence"/>
</dbReference>
<comment type="caution">
    <text evidence="2">The sequence shown here is derived from an EMBL/GenBank/DDBJ whole genome shotgun (WGS) entry which is preliminary data.</text>
</comment>
<feature type="transmembrane region" description="Helical" evidence="1">
    <location>
        <begin position="100"/>
        <end position="118"/>
    </location>
</feature>
<evidence type="ECO:0000313" key="2">
    <source>
        <dbReference type="EMBL" id="MSN95698.1"/>
    </source>
</evidence>
<dbReference type="AlphaFoldDB" id="A0A6L5WFA7"/>
<proteinExistence type="predicted"/>
<gene>
    <name evidence="2" type="ORF">F1B92_00535</name>
</gene>
<evidence type="ECO:0000256" key="1">
    <source>
        <dbReference type="SAM" id="Phobius"/>
    </source>
</evidence>
<keyword evidence="3" id="KW-1185">Reference proteome</keyword>
<reference evidence="2 3" key="2">
    <citation type="submission" date="2020-03" db="EMBL/GenBank/DDBJ databases">
        <title>Campylobacter portucalensis sp. nov., a new species of Campylobacter isolated from the reproductive tract of bulls.</title>
        <authorList>
            <person name="Silva M.F."/>
            <person name="Pereira G."/>
            <person name="Carneiro C."/>
            <person name="Hemphill A."/>
            <person name="Mateus L."/>
            <person name="Lopes-Da-Costa L."/>
            <person name="Silva E."/>
        </authorList>
    </citation>
    <scope>NUCLEOTIDE SEQUENCE [LARGE SCALE GENOMIC DNA]</scope>
    <source>
        <strain evidence="2 3">FMV-PI01</strain>
    </source>
</reference>